<dbReference type="PATRIC" id="fig|86840.3.peg.3132"/>
<dbReference type="EMBL" id="RBOW01000925">
    <property type="protein sequence ID" value="RMN19361.1"/>
    <property type="molecule type" value="Genomic_DNA"/>
</dbReference>
<dbReference type="AlphaFoldDB" id="A0A0N8QV72"/>
<reference evidence="4 6" key="2">
    <citation type="submission" date="2018-08" db="EMBL/GenBank/DDBJ databases">
        <title>Recombination of ecologically and evolutionarily significant loci maintains genetic cohesion in the Pseudomonas syringae species complex.</title>
        <authorList>
            <person name="Dillon M."/>
            <person name="Thakur S."/>
            <person name="Almeida R.N.D."/>
            <person name="Weir B.S."/>
            <person name="Guttman D.S."/>
        </authorList>
    </citation>
    <scope>NUCLEOTIDE SEQUENCE [LARGE SCALE GENOMIC DNA]</scope>
    <source>
        <strain evidence="4 6">ICMP 2821</strain>
    </source>
</reference>
<dbReference type="EMBL" id="LJPX01000558">
    <property type="protein sequence ID" value="KPW66382.1"/>
    <property type="molecule type" value="Genomic_DNA"/>
</dbReference>
<evidence type="ECO:0000313" key="6">
    <source>
        <dbReference type="Proteomes" id="UP000281372"/>
    </source>
</evidence>
<dbReference type="Proteomes" id="UP000281372">
    <property type="component" value="Unassembled WGS sequence"/>
</dbReference>
<accession>A0A0N8QV72</accession>
<dbReference type="PANTHER" id="PTHR10672:SF3">
    <property type="entry name" value="PROTEIN HU-LI TAI SHAO"/>
    <property type="match status" value="1"/>
</dbReference>
<dbReference type="Proteomes" id="UP000050564">
    <property type="component" value="Unassembled WGS sequence"/>
</dbReference>
<protein>
    <submittedName>
        <fullName evidence="4">Aldolase II super protein</fullName>
    </submittedName>
    <submittedName>
        <fullName evidence="3">Aldolase II superfamily protein</fullName>
    </submittedName>
</protein>
<dbReference type="SUPFAM" id="SSF53639">
    <property type="entry name" value="AraD/HMP-PK domain-like"/>
    <property type="match status" value="1"/>
</dbReference>
<dbReference type="InterPro" id="IPR036409">
    <property type="entry name" value="Aldolase_II/adducin_N_sf"/>
</dbReference>
<evidence type="ECO:0000313" key="3">
    <source>
        <dbReference type="EMBL" id="KPW66382.1"/>
    </source>
</evidence>
<sequence>MICDAPSLVDRLQSFRSNTMSNVSALPIQPDITPSGGGSVRDRVSPQEWEVRVKLAAAYRLAALKRWTDHIYTHFSARVPGPDEHFLINAFGLLFDEITASNLVKVDIDGTIVDDPTGLGINYAGYVIHSAIHAARHDLQAVLHTHTRDGIAVSAQKNGLLPISQHSIAFSGRVAYHGYEDIALDLSERERLVADLGDKSVMILRNHGLLTGGVSVEHAFQQLHALEYACNIQIAAQSAGNAELVFPPQEVIAKVEEQAKVIKDGHGPGVARHWNALIRELERNGTDYRD</sequence>
<dbReference type="InterPro" id="IPR051017">
    <property type="entry name" value="Aldolase-II_Adducin_sf"/>
</dbReference>
<name>A0A0N8QV72_PSECA</name>
<comment type="caution">
    <text evidence="3">The sequence shown here is derived from an EMBL/GenBank/DDBJ whole genome shotgun (WGS) entry which is preliminary data.</text>
</comment>
<evidence type="ECO:0000313" key="5">
    <source>
        <dbReference type="Proteomes" id="UP000050564"/>
    </source>
</evidence>
<reference evidence="3 5" key="1">
    <citation type="submission" date="2015-09" db="EMBL/GenBank/DDBJ databases">
        <title>Genome announcement of multiple Pseudomonas syringae strains.</title>
        <authorList>
            <person name="Thakur S."/>
            <person name="Wang P.W."/>
            <person name="Gong Y."/>
            <person name="Weir B.S."/>
            <person name="Guttman D.S."/>
        </authorList>
    </citation>
    <scope>NUCLEOTIDE SEQUENCE [LARGE SCALE GENOMIC DNA]</scope>
    <source>
        <strain evidence="3 5">ICMP2823</strain>
    </source>
</reference>
<comment type="similarity">
    <text evidence="1">Belongs to the aldolase class II family.</text>
</comment>
<dbReference type="InterPro" id="IPR001303">
    <property type="entry name" value="Aldolase_II/adducin_N"/>
</dbReference>
<dbReference type="SMART" id="SM01007">
    <property type="entry name" value="Aldolase_II"/>
    <property type="match status" value="1"/>
</dbReference>
<dbReference type="GO" id="GO:0005996">
    <property type="term" value="P:monosaccharide metabolic process"/>
    <property type="evidence" value="ECO:0007669"/>
    <property type="project" value="UniProtKB-ARBA"/>
</dbReference>
<dbReference type="GO" id="GO:0005856">
    <property type="term" value="C:cytoskeleton"/>
    <property type="evidence" value="ECO:0007669"/>
    <property type="project" value="TreeGrafter"/>
</dbReference>
<feature type="domain" description="Class II aldolase/adducin N-terminal" evidence="2">
    <location>
        <begin position="53"/>
        <end position="234"/>
    </location>
</feature>
<dbReference type="PANTHER" id="PTHR10672">
    <property type="entry name" value="ADDUCIN"/>
    <property type="match status" value="1"/>
</dbReference>
<proteinExistence type="inferred from homology"/>
<evidence type="ECO:0000256" key="1">
    <source>
        <dbReference type="ARBA" id="ARBA00037961"/>
    </source>
</evidence>
<evidence type="ECO:0000313" key="4">
    <source>
        <dbReference type="EMBL" id="RMN19361.1"/>
    </source>
</evidence>
<evidence type="ECO:0000259" key="2">
    <source>
        <dbReference type="SMART" id="SM01007"/>
    </source>
</evidence>
<dbReference type="Pfam" id="PF00596">
    <property type="entry name" value="Aldolase_II"/>
    <property type="match status" value="1"/>
</dbReference>
<organism evidence="3 5">
    <name type="scientific">Pseudomonas cannabina</name>
    <dbReference type="NCBI Taxonomy" id="86840"/>
    <lineage>
        <taxon>Bacteria</taxon>
        <taxon>Pseudomonadati</taxon>
        <taxon>Pseudomonadota</taxon>
        <taxon>Gammaproteobacteria</taxon>
        <taxon>Pseudomonadales</taxon>
        <taxon>Pseudomonadaceae</taxon>
        <taxon>Pseudomonas</taxon>
    </lineage>
</organism>
<dbReference type="NCBIfam" id="NF005451">
    <property type="entry name" value="PRK07044.1"/>
    <property type="match status" value="1"/>
</dbReference>
<dbReference type="GO" id="GO:0051015">
    <property type="term" value="F:actin filament binding"/>
    <property type="evidence" value="ECO:0007669"/>
    <property type="project" value="TreeGrafter"/>
</dbReference>
<dbReference type="Gene3D" id="3.40.225.10">
    <property type="entry name" value="Class II aldolase/adducin N-terminal domain"/>
    <property type="match status" value="1"/>
</dbReference>
<gene>
    <name evidence="3" type="ORF">ALO81_02231</name>
    <name evidence="4" type="ORF">ALQ64_03726</name>
</gene>